<dbReference type="PANTHER" id="PTHR36503">
    <property type="entry name" value="BLR2520 PROTEIN"/>
    <property type="match status" value="1"/>
</dbReference>
<dbReference type="CDD" id="cd09012">
    <property type="entry name" value="VOC_like"/>
    <property type="match status" value="1"/>
</dbReference>
<keyword evidence="2" id="KW-0456">Lyase</keyword>
<evidence type="ECO:0000259" key="1">
    <source>
        <dbReference type="PROSITE" id="PS51819"/>
    </source>
</evidence>
<comment type="caution">
    <text evidence="2">The sequence shown here is derived from an EMBL/GenBank/DDBJ whole genome shotgun (WGS) entry which is preliminary data.</text>
</comment>
<dbReference type="Proteomes" id="UP000307378">
    <property type="component" value="Unassembled WGS sequence"/>
</dbReference>
<sequence>MSKMIFINLPVTDLNASTRFYEALGATKNPQFSNENAACMMLCDTIGVMILTHDYYGSFTKRPIADAKATSQMLLALTVEAHADVDRVLSAATAAGGRPDPNPPQDHGFMWSRSVEDPDGHVWEIFWMDPAAAAGDTTGVDA</sequence>
<dbReference type="InterPro" id="IPR029068">
    <property type="entry name" value="Glyas_Bleomycin-R_OHBP_Dase"/>
</dbReference>
<dbReference type="InterPro" id="IPR037523">
    <property type="entry name" value="VOC_core"/>
</dbReference>
<dbReference type="RefSeq" id="WP_136542897.1">
    <property type="nucleotide sequence ID" value="NZ_STGU01000015.1"/>
</dbReference>
<evidence type="ECO:0000313" key="3">
    <source>
        <dbReference type="Proteomes" id="UP000307378"/>
    </source>
</evidence>
<evidence type="ECO:0000313" key="2">
    <source>
        <dbReference type="EMBL" id="THV32572.1"/>
    </source>
</evidence>
<dbReference type="PANTHER" id="PTHR36503:SF2">
    <property type="entry name" value="BLR2408 PROTEIN"/>
    <property type="match status" value="1"/>
</dbReference>
<dbReference type="PROSITE" id="PS51819">
    <property type="entry name" value="VOC"/>
    <property type="match status" value="1"/>
</dbReference>
<protein>
    <submittedName>
        <fullName evidence="2">Lactoylglutathione lyase</fullName>
    </submittedName>
</protein>
<proteinExistence type="predicted"/>
<gene>
    <name evidence="2" type="ORF">FAA86_20535</name>
</gene>
<reference evidence="2 3" key="1">
    <citation type="submission" date="2019-04" db="EMBL/GenBank/DDBJ databases">
        <title>genome sequence of strain W3.</title>
        <authorList>
            <person name="Gao J."/>
            <person name="Sun J."/>
        </authorList>
    </citation>
    <scope>NUCLEOTIDE SEQUENCE [LARGE SCALE GENOMIC DNA]</scope>
    <source>
        <strain evidence="2 3">W3</strain>
    </source>
</reference>
<dbReference type="AlphaFoldDB" id="A0A4S8PSK7"/>
<dbReference type="GO" id="GO:0016829">
    <property type="term" value="F:lyase activity"/>
    <property type="evidence" value="ECO:0007669"/>
    <property type="project" value="UniProtKB-KW"/>
</dbReference>
<dbReference type="InterPro" id="IPR004360">
    <property type="entry name" value="Glyas_Fos-R_dOase_dom"/>
</dbReference>
<accession>A0A4S8PSK7</accession>
<name>A0A4S8PSK7_9HYPH</name>
<feature type="domain" description="VOC" evidence="1">
    <location>
        <begin position="3"/>
        <end position="128"/>
    </location>
</feature>
<dbReference type="EMBL" id="STGU01000015">
    <property type="protein sequence ID" value="THV32572.1"/>
    <property type="molecule type" value="Genomic_DNA"/>
</dbReference>
<dbReference type="SUPFAM" id="SSF54593">
    <property type="entry name" value="Glyoxalase/Bleomycin resistance protein/Dihydroxybiphenyl dioxygenase"/>
    <property type="match status" value="1"/>
</dbReference>
<organism evidence="2 3">
    <name type="scientific">Rhizobium rosettiformans W3</name>
    <dbReference type="NCBI Taxonomy" id="538378"/>
    <lineage>
        <taxon>Bacteria</taxon>
        <taxon>Pseudomonadati</taxon>
        <taxon>Pseudomonadota</taxon>
        <taxon>Alphaproteobacteria</taxon>
        <taxon>Hyphomicrobiales</taxon>
        <taxon>Rhizobiaceae</taxon>
        <taxon>Rhizobium/Agrobacterium group</taxon>
        <taxon>Rhizobium</taxon>
    </lineage>
</organism>
<dbReference type="Pfam" id="PF00903">
    <property type="entry name" value="Glyoxalase"/>
    <property type="match status" value="1"/>
</dbReference>
<dbReference type="Gene3D" id="3.10.180.10">
    <property type="entry name" value="2,3-Dihydroxybiphenyl 1,2-Dioxygenase, domain 1"/>
    <property type="match status" value="1"/>
</dbReference>